<dbReference type="Proteomes" id="UP000245764">
    <property type="component" value="Chromosome 3"/>
</dbReference>
<evidence type="ECO:0000313" key="3">
    <source>
        <dbReference type="EMBL" id="SMR49209.1"/>
    </source>
</evidence>
<sequence length="415" mass="46465">MAVHPGPSRLFRRRKKAFEHMRKLHRDLEDLKKEKERESAASDRKLRMTEGELGIAQEFAKAYESDVEKWKSRYETVKAINWKLEESIRAVEADKALLVRRIAELLGEYDGGSDCSSSSLKGKADTRPAGYLRNVRDSLDETVVQQYHDGARARRGSEESCARVYFDDTPRLDTLAPHSELDADSSSGSPAHRLNFEAALSGHPAERRLLSSKMHQWWMDLKVQEPFDGSTDVLDSTDADGIVPEVGCGGKGSPVPRTMPGDSEPSQSIENDFETTQPFRDSASIRTVHLRKSVRSESYSRPHNPTPVQAAAGGEASEAIESSAGIAYQRHSTEASEHGADAGVMARHNKRKSYIFRTGLKVLPKFRMSASDLLQKMGDTFAFDRIERKRYRTQRMEELIARTCAAEQYEDAVGA</sequence>
<reference evidence="4" key="1">
    <citation type="submission" date="2017-05" db="EMBL/GenBank/DDBJ databases">
        <authorList>
            <person name="Song R."/>
            <person name="Chenine A.L."/>
            <person name="Ruprecht R.M."/>
        </authorList>
    </citation>
    <scope>NUCLEOTIDE SEQUENCE [LARGE SCALE GENOMIC DNA]</scope>
</reference>
<evidence type="ECO:0000313" key="4">
    <source>
        <dbReference type="Proteomes" id="UP000245764"/>
    </source>
</evidence>
<keyword evidence="1" id="KW-0175">Coiled coil</keyword>
<protein>
    <submittedName>
        <fullName evidence="3">Uncharacterized protein</fullName>
    </submittedName>
</protein>
<organism evidence="3 4">
    <name type="scientific">Zymoseptoria tritici ST99CH_1E4</name>
    <dbReference type="NCBI Taxonomy" id="1276532"/>
    <lineage>
        <taxon>Eukaryota</taxon>
        <taxon>Fungi</taxon>
        <taxon>Dikarya</taxon>
        <taxon>Ascomycota</taxon>
        <taxon>Pezizomycotina</taxon>
        <taxon>Dothideomycetes</taxon>
        <taxon>Dothideomycetidae</taxon>
        <taxon>Mycosphaerellales</taxon>
        <taxon>Mycosphaerellaceae</taxon>
        <taxon>Zymoseptoria</taxon>
    </lineage>
</organism>
<gene>
    <name evidence="3" type="ORF">ZT1E4_G4601</name>
</gene>
<feature type="coiled-coil region" evidence="1">
    <location>
        <begin position="14"/>
        <end position="41"/>
    </location>
</feature>
<name>A0A2H1G6P8_ZYMTR</name>
<proteinExistence type="predicted"/>
<accession>A0A2H1G6P8</accession>
<dbReference type="EMBL" id="LT854255">
    <property type="protein sequence ID" value="SMR49209.1"/>
    <property type="molecule type" value="Genomic_DNA"/>
</dbReference>
<dbReference type="AlphaFoldDB" id="A0A2H1G6P8"/>
<evidence type="ECO:0000256" key="1">
    <source>
        <dbReference type="SAM" id="Coils"/>
    </source>
</evidence>
<evidence type="ECO:0000256" key="2">
    <source>
        <dbReference type="SAM" id="MobiDB-lite"/>
    </source>
</evidence>
<feature type="region of interest" description="Disordered" evidence="2">
    <location>
        <begin position="242"/>
        <end position="269"/>
    </location>
</feature>